<dbReference type="PANTHER" id="PTHR11851:SF49">
    <property type="entry name" value="MITOCHONDRIAL-PROCESSING PEPTIDASE SUBUNIT ALPHA"/>
    <property type="match status" value="1"/>
</dbReference>
<dbReference type="InterPro" id="IPR007863">
    <property type="entry name" value="Peptidase_M16_C"/>
</dbReference>
<dbReference type="InterPro" id="IPR050361">
    <property type="entry name" value="MPP/UQCRC_Complex"/>
</dbReference>
<dbReference type="InterPro" id="IPR011249">
    <property type="entry name" value="Metalloenz_LuxS/M16"/>
</dbReference>
<proteinExistence type="inferred from homology"/>
<sequence>MFQKTVLPSGLRLLTQEMPNTRSACICIFVGTGSRYETDKQAGISHFIEHVLFRGTEKRPTSRDISESVEGVGGILNGGTDRETTVYWAKASCDHFASTLDTLCDILLHSRFDDGDIEKERQVIVEEIHMSEDQPDQKACQLVDTVLWPNHPLGRDIAGTEATVNAVSRVDLLDYMGRHYLPGNTVVAIAGGVSHQDVIAAVDDKLGAWQPVAAAPVFTPFVSANGRRLVVEKRDIEQDHFLLALPALSIADPRRYVESLLNVILGEGMSSRLFTEIRDRMGLAYAIHSYTDFLQDTGALTVAASVDPSNLRKAVSAVIRELDLLKTTLTPHELSKAKELSKGRLALRLEDSRHVASWLGGQEILTGEVLTPEDVIRKIDAVTLDDLRNLAGDLIQTEKLRLSVVGPVVDEQPLKDMIAAA</sequence>
<dbReference type="Pfam" id="PF05193">
    <property type="entry name" value="Peptidase_M16_C"/>
    <property type="match status" value="1"/>
</dbReference>
<keyword evidence="5" id="KW-1185">Reference proteome</keyword>
<dbReference type="Pfam" id="PF00675">
    <property type="entry name" value="Peptidase_M16"/>
    <property type="match status" value="1"/>
</dbReference>
<dbReference type="AlphaFoldDB" id="A0A0W0GGA3"/>
<accession>A0A0W0GGA3</accession>
<dbReference type="Proteomes" id="UP000053947">
    <property type="component" value="Unassembled WGS sequence"/>
</dbReference>
<gene>
    <name evidence="4" type="ORF">DEALK_04380</name>
</gene>
<comment type="caution">
    <text evidence="4">The sequence shown here is derived from an EMBL/GenBank/DDBJ whole genome shotgun (WGS) entry which is preliminary data.</text>
</comment>
<organism evidence="4 5">
    <name type="scientific">Dehalogenimonas alkenigignens</name>
    <dbReference type="NCBI Taxonomy" id="1217799"/>
    <lineage>
        <taxon>Bacteria</taxon>
        <taxon>Bacillati</taxon>
        <taxon>Chloroflexota</taxon>
        <taxon>Dehalococcoidia</taxon>
        <taxon>Dehalococcoidales</taxon>
        <taxon>Dehalococcoidaceae</taxon>
        <taxon>Dehalogenimonas</taxon>
    </lineage>
</organism>
<dbReference type="PANTHER" id="PTHR11851">
    <property type="entry name" value="METALLOPROTEASE"/>
    <property type="match status" value="1"/>
</dbReference>
<evidence type="ECO:0000256" key="1">
    <source>
        <dbReference type="ARBA" id="ARBA00007261"/>
    </source>
</evidence>
<dbReference type="InterPro" id="IPR011765">
    <property type="entry name" value="Pept_M16_N"/>
</dbReference>
<feature type="domain" description="Peptidase M16 C-terminal" evidence="3">
    <location>
        <begin position="167"/>
        <end position="339"/>
    </location>
</feature>
<dbReference type="Gene3D" id="3.30.830.10">
    <property type="entry name" value="Metalloenzyme, LuxS/M16 peptidase-like"/>
    <property type="match status" value="2"/>
</dbReference>
<dbReference type="OrthoDB" id="9811314at2"/>
<dbReference type="EMBL" id="LFDV01000002">
    <property type="protein sequence ID" value="KTB47593.1"/>
    <property type="molecule type" value="Genomic_DNA"/>
</dbReference>
<dbReference type="SUPFAM" id="SSF63411">
    <property type="entry name" value="LuxS/MPP-like metallohydrolase"/>
    <property type="match status" value="2"/>
</dbReference>
<dbReference type="RefSeq" id="WP_058438279.1">
    <property type="nucleotide sequence ID" value="NZ_KQ758903.1"/>
</dbReference>
<name>A0A0W0GGA3_9CHLR</name>
<feature type="domain" description="Peptidase M16 N-terminal" evidence="2">
    <location>
        <begin position="13"/>
        <end position="160"/>
    </location>
</feature>
<evidence type="ECO:0000313" key="5">
    <source>
        <dbReference type="Proteomes" id="UP000053947"/>
    </source>
</evidence>
<dbReference type="GO" id="GO:0046872">
    <property type="term" value="F:metal ion binding"/>
    <property type="evidence" value="ECO:0007669"/>
    <property type="project" value="InterPro"/>
</dbReference>
<evidence type="ECO:0000259" key="3">
    <source>
        <dbReference type="Pfam" id="PF05193"/>
    </source>
</evidence>
<comment type="similarity">
    <text evidence="1">Belongs to the peptidase M16 family.</text>
</comment>
<dbReference type="STRING" id="1217799.DEALK_04380"/>
<protein>
    <submittedName>
        <fullName evidence="4">Putative Zn-dependent peptidase</fullName>
    </submittedName>
</protein>
<evidence type="ECO:0000313" key="4">
    <source>
        <dbReference type="EMBL" id="KTB47593.1"/>
    </source>
</evidence>
<reference evidence="4 5" key="1">
    <citation type="submission" date="2015-06" db="EMBL/GenBank/DDBJ databases">
        <title>Genome sequence of the organohalide-respiring Dehalogenimonas alkenigignens type strain (IP3-3T).</title>
        <authorList>
            <person name="Key T.A."/>
            <person name="Richmond D.P."/>
            <person name="Bowman K.S."/>
            <person name="Cho Y.-J."/>
            <person name="Chun J."/>
            <person name="da Costa M.S."/>
            <person name="Rainey F.A."/>
            <person name="Moe W.M."/>
        </authorList>
    </citation>
    <scope>NUCLEOTIDE SEQUENCE [LARGE SCALE GENOMIC DNA]</scope>
    <source>
        <strain evidence="4 5">IP3-3</strain>
    </source>
</reference>
<evidence type="ECO:0000259" key="2">
    <source>
        <dbReference type="Pfam" id="PF00675"/>
    </source>
</evidence>